<dbReference type="EMBL" id="JAGKQM010000017">
    <property type="protein sequence ID" value="KAH0868160.1"/>
    <property type="molecule type" value="Genomic_DNA"/>
</dbReference>
<sequence length="236" mass="26149">MISSRVGSTMPQRLDICIISGDSGNLSPLPGVLRSWLESEATLRADVIVVKVSCSIRRISRCAEASSELSLPAPCLVLSESFAMASLEELSLLFFLVRSSKWSFGSRRPGMRRRFSGESFAVSEPHPVQAHIPAPSWRWKPPVFVQISLMAEASAYSFRVAVQALCDVSFIPALVASARQWYEFELSSSVVLCFIDRESYKLCGDHRELSTSETSRELPAPKKRGEPHFPESHVDG</sequence>
<feature type="region of interest" description="Disordered" evidence="1">
    <location>
        <begin position="209"/>
        <end position="236"/>
    </location>
</feature>
<evidence type="ECO:0000313" key="2">
    <source>
        <dbReference type="EMBL" id="KAH0868160.1"/>
    </source>
</evidence>
<gene>
    <name evidence="2" type="ORF">HID58_075182</name>
</gene>
<keyword evidence="3" id="KW-1185">Reference proteome</keyword>
<evidence type="ECO:0000256" key="1">
    <source>
        <dbReference type="SAM" id="MobiDB-lite"/>
    </source>
</evidence>
<proteinExistence type="predicted"/>
<accession>A0ABQ7YIV9</accession>
<organism evidence="2 3">
    <name type="scientific">Brassica napus</name>
    <name type="common">Rape</name>
    <dbReference type="NCBI Taxonomy" id="3708"/>
    <lineage>
        <taxon>Eukaryota</taxon>
        <taxon>Viridiplantae</taxon>
        <taxon>Streptophyta</taxon>
        <taxon>Embryophyta</taxon>
        <taxon>Tracheophyta</taxon>
        <taxon>Spermatophyta</taxon>
        <taxon>Magnoliopsida</taxon>
        <taxon>eudicotyledons</taxon>
        <taxon>Gunneridae</taxon>
        <taxon>Pentapetalae</taxon>
        <taxon>rosids</taxon>
        <taxon>malvids</taxon>
        <taxon>Brassicales</taxon>
        <taxon>Brassicaceae</taxon>
        <taxon>Brassiceae</taxon>
        <taxon>Brassica</taxon>
    </lineage>
</organism>
<evidence type="ECO:0000313" key="3">
    <source>
        <dbReference type="Proteomes" id="UP000824890"/>
    </source>
</evidence>
<name>A0ABQ7YIV9_BRANA</name>
<dbReference type="Proteomes" id="UP000824890">
    <property type="component" value="Unassembled WGS sequence"/>
</dbReference>
<reference evidence="2 3" key="1">
    <citation type="submission" date="2021-05" db="EMBL/GenBank/DDBJ databases">
        <title>Genome Assembly of Synthetic Allotetraploid Brassica napus Reveals Homoeologous Exchanges between Subgenomes.</title>
        <authorList>
            <person name="Davis J.T."/>
        </authorList>
    </citation>
    <scope>NUCLEOTIDE SEQUENCE [LARGE SCALE GENOMIC DNA]</scope>
    <source>
        <strain evidence="3">cv. Da-Ae</strain>
        <tissue evidence="2">Seedling</tissue>
    </source>
</reference>
<protein>
    <submittedName>
        <fullName evidence="2">Uncharacterized protein</fullName>
    </submittedName>
</protein>
<comment type="caution">
    <text evidence="2">The sequence shown here is derived from an EMBL/GenBank/DDBJ whole genome shotgun (WGS) entry which is preliminary data.</text>
</comment>